<name>A0A0L6VR92_9BASI</name>
<dbReference type="EMBL" id="LAVV01001888">
    <property type="protein sequence ID" value="KNZ63228.1"/>
    <property type="molecule type" value="Genomic_DNA"/>
</dbReference>
<proteinExistence type="predicted"/>
<keyword evidence="1" id="KW-1133">Transmembrane helix</keyword>
<feature type="transmembrane region" description="Helical" evidence="1">
    <location>
        <begin position="154"/>
        <end position="180"/>
    </location>
</feature>
<comment type="caution">
    <text evidence="2">The sequence shown here is derived from an EMBL/GenBank/DDBJ whole genome shotgun (WGS) entry which is preliminary data.</text>
</comment>
<sequence length="658" mass="76637">MDKMSFEKIFLCSSTLGEGTLSIGEAYKVSHFFCSRPFGSKIFCLDRNIAKVILHVFIFSHSMKLMCISHGFKRWLFIQEGGMVFSLFFKNILIPNPSQTGNETLTMLESTSSCETGLNFQEHCCTVLPSSPSSHQGSMNPEHETYSLTYLIKFFSYLLICANLFIIINASYYLQCILVLSSLSCLNSKSSLIFFFSFLNQILTCLYIDYIFRLDTSNLNIDSSPYFILCFLDFKPRDSKAQIFNIDLSFMNDKIFILSKCSARSWRSQISEAKSGPEMGASQCLCTFYSNYLPLINIILSRYLFPQIGFHFPFFVCVFLYIFQGIESVYLTGWKMWAIHSNFFFLDWLDIIRGIKFMPRSSGELHKDSKELDTIADQMIVLRLTGHGERQEFSRKADMRPQEQERNIICSWPIPASLIQAWCFLGHGCMRFSVSIMARGNMFWVNPWQVLEGGYKIITLFLLCVSGCFFTSHFILKKRLVLLSKYSILPSMLPHFPSFLFPLSSLIFCSSVYPCFSPSVWFLVQYQFNQVSLEIHPPPTHLMQWLVEIQAAVNHVIKTTAKVWLANKLPVDAEWWLLNFFFFFHSFYLHSQFDHNLKKEYQGQKMLTIADMICDHFKTKNKSLSMNKLILLMILHSILEFKYNFKKNWMSKRYIRFI</sequence>
<dbReference type="AlphaFoldDB" id="A0A0L6VR92"/>
<keyword evidence="3" id="KW-1185">Reference proteome</keyword>
<feature type="transmembrane region" description="Helical" evidence="1">
    <location>
        <begin position="454"/>
        <end position="476"/>
    </location>
</feature>
<keyword evidence="1" id="KW-0812">Transmembrane</keyword>
<accession>A0A0L6VR92</accession>
<evidence type="ECO:0000313" key="3">
    <source>
        <dbReference type="Proteomes" id="UP000037035"/>
    </source>
</evidence>
<protein>
    <submittedName>
        <fullName evidence="2">Uncharacterized protein</fullName>
    </submittedName>
</protein>
<reference evidence="2 3" key="1">
    <citation type="submission" date="2015-08" db="EMBL/GenBank/DDBJ databases">
        <title>Next Generation Sequencing and Analysis of the Genome of Puccinia sorghi L Schw, the Causal Agent of Maize Common Rust.</title>
        <authorList>
            <person name="Rochi L."/>
            <person name="Burguener G."/>
            <person name="Darino M."/>
            <person name="Turjanski A."/>
            <person name="Kreff E."/>
            <person name="Dieguez M.J."/>
            <person name="Sacco F."/>
        </authorList>
    </citation>
    <scope>NUCLEOTIDE SEQUENCE [LARGE SCALE GENOMIC DNA]</scope>
    <source>
        <strain evidence="2 3">RO10H11247</strain>
    </source>
</reference>
<keyword evidence="1" id="KW-0472">Membrane</keyword>
<organism evidence="2 3">
    <name type="scientific">Puccinia sorghi</name>
    <dbReference type="NCBI Taxonomy" id="27349"/>
    <lineage>
        <taxon>Eukaryota</taxon>
        <taxon>Fungi</taxon>
        <taxon>Dikarya</taxon>
        <taxon>Basidiomycota</taxon>
        <taxon>Pucciniomycotina</taxon>
        <taxon>Pucciniomycetes</taxon>
        <taxon>Pucciniales</taxon>
        <taxon>Pucciniaceae</taxon>
        <taxon>Puccinia</taxon>
    </lineage>
</organism>
<evidence type="ECO:0000256" key="1">
    <source>
        <dbReference type="SAM" id="Phobius"/>
    </source>
</evidence>
<gene>
    <name evidence="2" type="ORF">VP01_116g1</name>
</gene>
<dbReference type="Proteomes" id="UP000037035">
    <property type="component" value="Unassembled WGS sequence"/>
</dbReference>
<evidence type="ECO:0000313" key="2">
    <source>
        <dbReference type="EMBL" id="KNZ63228.1"/>
    </source>
</evidence>
<feature type="transmembrane region" description="Helical" evidence="1">
    <location>
        <begin position="192"/>
        <end position="212"/>
    </location>
</feature>
<dbReference type="VEuPathDB" id="FungiDB:VP01_116g1"/>